<dbReference type="InterPro" id="IPR050618">
    <property type="entry name" value="Ubq-SigPath_Reg"/>
</dbReference>
<name>A0A7R9JSL4_TIMGE</name>
<dbReference type="InterPro" id="IPR006594">
    <property type="entry name" value="LisH"/>
</dbReference>
<evidence type="ECO:0000259" key="1">
    <source>
        <dbReference type="PROSITE" id="PS50897"/>
    </source>
</evidence>
<dbReference type="EMBL" id="OE839631">
    <property type="protein sequence ID" value="CAD7587981.1"/>
    <property type="molecule type" value="Genomic_DNA"/>
</dbReference>
<dbReference type="Pfam" id="PF08513">
    <property type="entry name" value="LisH"/>
    <property type="match status" value="1"/>
</dbReference>
<dbReference type="PROSITE" id="PS50896">
    <property type="entry name" value="LISH"/>
    <property type="match status" value="1"/>
</dbReference>
<evidence type="ECO:0000313" key="2">
    <source>
        <dbReference type="EMBL" id="CAD7587981.1"/>
    </source>
</evidence>
<dbReference type="PROSITE" id="PS50897">
    <property type="entry name" value="CTLH"/>
    <property type="match status" value="1"/>
</dbReference>
<dbReference type="InterPro" id="IPR006595">
    <property type="entry name" value="CTLH_C"/>
</dbReference>
<feature type="domain" description="CTLH" evidence="1">
    <location>
        <begin position="63"/>
        <end position="120"/>
    </location>
</feature>
<proteinExistence type="predicted"/>
<dbReference type="InterPro" id="IPR024964">
    <property type="entry name" value="CTLH/CRA"/>
</dbReference>
<dbReference type="InterPro" id="IPR013144">
    <property type="entry name" value="CRA_dom"/>
</dbReference>
<sequence>MLLPLSYPGAISFPGSLFIGGEQTPDLLVQGMVSTYLVHHGYCATAESFAQVTGQVFDEDVISIKNRQRILKLVLAGRMGEAIETTSKLYPGLLERNQNLLFLLKCRQFVEMVNGSDTEVCPPRCPRGQGLFSPHPPLLLVPPRKPRRPNLAINGGGEPHCPLIGEESDVEMDEMNGHLAPSKLPTFPATNGYQNGNSRQSLKEDLDDVEDMDIDLPVSKRQLCGGSKSAVERMLEFGRELYNMSVHLRQEQGKSENNKKMLQDAFSLLAYSNPWSSPVGWQLDPVQRETVCAVLNSAILAASLNSTHRYTYLWSGTILKEFQLLSLLSVILDKRRHHPRCRSLLQHYILSAASFFTSAVISESLNT</sequence>
<protein>
    <recommendedName>
        <fullName evidence="1">CTLH domain-containing protein</fullName>
    </recommendedName>
</protein>
<accession>A0A7R9JSL4</accession>
<gene>
    <name evidence="2" type="ORF">TGEB3V08_LOCUS2110</name>
</gene>
<dbReference type="PANTHER" id="PTHR12864">
    <property type="entry name" value="RAN BINDING PROTEIN 9-RELATED"/>
    <property type="match status" value="1"/>
</dbReference>
<reference evidence="2" key="1">
    <citation type="submission" date="2020-11" db="EMBL/GenBank/DDBJ databases">
        <authorList>
            <person name="Tran Van P."/>
        </authorList>
    </citation>
    <scope>NUCLEOTIDE SEQUENCE</scope>
</reference>
<dbReference type="SMART" id="SM00757">
    <property type="entry name" value="CRA"/>
    <property type="match status" value="1"/>
</dbReference>
<organism evidence="2">
    <name type="scientific">Timema genevievae</name>
    <name type="common">Walking stick</name>
    <dbReference type="NCBI Taxonomy" id="629358"/>
    <lineage>
        <taxon>Eukaryota</taxon>
        <taxon>Metazoa</taxon>
        <taxon>Ecdysozoa</taxon>
        <taxon>Arthropoda</taxon>
        <taxon>Hexapoda</taxon>
        <taxon>Insecta</taxon>
        <taxon>Pterygota</taxon>
        <taxon>Neoptera</taxon>
        <taxon>Polyneoptera</taxon>
        <taxon>Phasmatodea</taxon>
        <taxon>Timematodea</taxon>
        <taxon>Timematoidea</taxon>
        <taxon>Timematidae</taxon>
        <taxon>Timema</taxon>
    </lineage>
</organism>
<dbReference type="Pfam" id="PF10607">
    <property type="entry name" value="CTLH"/>
    <property type="match status" value="1"/>
</dbReference>
<dbReference type="SMART" id="SM00668">
    <property type="entry name" value="CTLH"/>
    <property type="match status" value="1"/>
</dbReference>
<dbReference type="AlphaFoldDB" id="A0A7R9JSL4"/>